<reference evidence="1 2" key="1">
    <citation type="submission" date="2021-03" db="EMBL/GenBank/DDBJ databases">
        <title>Genomic Encyclopedia of Type Strains, Phase IV (KMG-IV): sequencing the most valuable type-strain genomes for metagenomic binning, comparative biology and taxonomic classification.</title>
        <authorList>
            <person name="Goeker M."/>
        </authorList>
    </citation>
    <scope>NUCLEOTIDE SEQUENCE [LARGE SCALE GENOMIC DNA]</scope>
    <source>
        <strain evidence="1 2">DSM 1289</strain>
    </source>
</reference>
<comment type="caution">
    <text evidence="1">The sequence shown here is derived from an EMBL/GenBank/DDBJ whole genome shotgun (WGS) entry which is preliminary data.</text>
</comment>
<keyword evidence="1" id="KW-0378">Hydrolase</keyword>
<organism evidence="1 2">
    <name type="scientific">Metaclostridioides mangenotii</name>
    <dbReference type="NCBI Taxonomy" id="1540"/>
    <lineage>
        <taxon>Bacteria</taxon>
        <taxon>Bacillati</taxon>
        <taxon>Bacillota</taxon>
        <taxon>Clostridia</taxon>
        <taxon>Peptostreptococcales</taxon>
        <taxon>Peptostreptococcaceae</taxon>
        <taxon>Metaclostridioides</taxon>
    </lineage>
</organism>
<keyword evidence="1" id="KW-0645">Protease</keyword>
<dbReference type="Gene3D" id="3.30.230.10">
    <property type="match status" value="1"/>
</dbReference>
<sequence length="89" mass="10330">MEGFYTICKIKGLVEGQGVIIPKQNFKNLVLSDELNEEIKSGRFKIHTVERVEEAFEILTDTKFDKVKEKVKNKLQSFSKIQTKPKEKN</sequence>
<evidence type="ECO:0000313" key="1">
    <source>
        <dbReference type="EMBL" id="MBP1855967.1"/>
    </source>
</evidence>
<keyword evidence="2" id="KW-1185">Reference proteome</keyword>
<evidence type="ECO:0000313" key="2">
    <source>
        <dbReference type="Proteomes" id="UP000767291"/>
    </source>
</evidence>
<dbReference type="Proteomes" id="UP000767291">
    <property type="component" value="Unassembled WGS sequence"/>
</dbReference>
<protein>
    <submittedName>
        <fullName evidence="1">ATP-dependent protease</fullName>
    </submittedName>
</protein>
<dbReference type="GO" id="GO:0006508">
    <property type="term" value="P:proteolysis"/>
    <property type="evidence" value="ECO:0007669"/>
    <property type="project" value="UniProtKB-KW"/>
</dbReference>
<dbReference type="GO" id="GO:0008233">
    <property type="term" value="F:peptidase activity"/>
    <property type="evidence" value="ECO:0007669"/>
    <property type="project" value="UniProtKB-KW"/>
</dbReference>
<gene>
    <name evidence="1" type="ORF">J2Z43_002368</name>
</gene>
<dbReference type="InterPro" id="IPR014721">
    <property type="entry name" value="Ribsml_uS5_D2-typ_fold_subgr"/>
</dbReference>
<accession>A0ABS4EDE4</accession>
<dbReference type="EMBL" id="JAGGJX010000005">
    <property type="protein sequence ID" value="MBP1855967.1"/>
    <property type="molecule type" value="Genomic_DNA"/>
</dbReference>
<proteinExistence type="predicted"/>
<name>A0ABS4EDE4_9FIRM</name>